<dbReference type="InterPro" id="IPR015424">
    <property type="entry name" value="PyrdxlP-dep_Trfase"/>
</dbReference>
<evidence type="ECO:0000256" key="1">
    <source>
        <dbReference type="ARBA" id="ARBA00022898"/>
    </source>
</evidence>
<dbReference type="Gene3D" id="3.90.1150.10">
    <property type="entry name" value="Aspartate Aminotransferase, domain 1"/>
    <property type="match status" value="1"/>
</dbReference>
<evidence type="ECO:0000313" key="4">
    <source>
        <dbReference type="Proteomes" id="UP000092164"/>
    </source>
</evidence>
<organism evidence="3 4">
    <name type="scientific">Maribacter hydrothermalis</name>
    <dbReference type="NCBI Taxonomy" id="1836467"/>
    <lineage>
        <taxon>Bacteria</taxon>
        <taxon>Pseudomonadati</taxon>
        <taxon>Bacteroidota</taxon>
        <taxon>Flavobacteriia</taxon>
        <taxon>Flavobacteriales</taxon>
        <taxon>Flavobacteriaceae</taxon>
        <taxon>Maribacter</taxon>
    </lineage>
</organism>
<dbReference type="Gene3D" id="3.40.640.10">
    <property type="entry name" value="Type I PLP-dependent aspartate aminotransferase-like (Major domain)"/>
    <property type="match status" value="1"/>
</dbReference>
<dbReference type="PANTHER" id="PTHR43586">
    <property type="entry name" value="CYSTEINE DESULFURASE"/>
    <property type="match status" value="1"/>
</dbReference>
<dbReference type="STRING" id="1836467.BTR34_04575"/>
<dbReference type="GO" id="GO:0008483">
    <property type="term" value="F:transaminase activity"/>
    <property type="evidence" value="ECO:0007669"/>
    <property type="project" value="UniProtKB-KW"/>
</dbReference>
<dbReference type="OrthoDB" id="513408at2"/>
<keyword evidence="1" id="KW-0663">Pyridoxal phosphate</keyword>
<keyword evidence="4" id="KW-1185">Reference proteome</keyword>
<feature type="domain" description="Aminotransferase class V" evidence="2">
    <location>
        <begin position="45"/>
        <end position="351"/>
    </location>
</feature>
<keyword evidence="3" id="KW-0808">Transferase</keyword>
<dbReference type="Proteomes" id="UP000092164">
    <property type="component" value="Unassembled WGS sequence"/>
</dbReference>
<evidence type="ECO:0000259" key="2">
    <source>
        <dbReference type="Pfam" id="PF00266"/>
    </source>
</evidence>
<accession>A0A1B7ZDM4</accession>
<dbReference type="SUPFAM" id="SSF53383">
    <property type="entry name" value="PLP-dependent transferases"/>
    <property type="match status" value="1"/>
</dbReference>
<dbReference type="KEGG" id="mart:BTR34_04575"/>
<dbReference type="InterPro" id="IPR000192">
    <property type="entry name" value="Aminotrans_V_dom"/>
</dbReference>
<gene>
    <name evidence="3" type="ORF">A9200_12460</name>
</gene>
<dbReference type="EMBL" id="LZFP01000002">
    <property type="protein sequence ID" value="OBR41441.1"/>
    <property type="molecule type" value="Genomic_DNA"/>
</dbReference>
<dbReference type="InterPro" id="IPR015422">
    <property type="entry name" value="PyrdxlP-dep_Trfase_small"/>
</dbReference>
<keyword evidence="3" id="KW-0032">Aminotransferase</keyword>
<dbReference type="InterPro" id="IPR015421">
    <property type="entry name" value="PyrdxlP-dep_Trfase_major"/>
</dbReference>
<dbReference type="Pfam" id="PF00266">
    <property type="entry name" value="Aminotran_5"/>
    <property type="match status" value="1"/>
</dbReference>
<comment type="caution">
    <text evidence="3">The sequence shown here is derived from an EMBL/GenBank/DDBJ whole genome shotgun (WGS) entry which is preliminary data.</text>
</comment>
<name>A0A1B7ZDM4_9FLAO</name>
<dbReference type="RefSeq" id="WP_068481971.1">
    <property type="nucleotide sequence ID" value="NZ_CP018760.1"/>
</dbReference>
<dbReference type="AlphaFoldDB" id="A0A1B7ZDM4"/>
<sequence length="361" mass="41221">MEKIRKEFPVLRKGIYANTAVYGLLYDSLIDWRQEHDLDFLLDGSDMREQSLKVISDTRSTAGKFFNCKRENVALISNFSTGLNILLEGLNTKKKVLLLENDYPSLNWSFEKRGFDVAYISMTADLEERIKEKIGSQNIDVLALSLVQWLNGFAIDLDFLKNLKKQNPNLIIMVDGTQFCGSASFDFDNSGIDVLGASAYKWLLAGYGNGFMLFSDRVKKEFSINNIGFNAADGDFNKKDTIRFAKQFEPGHLSSLIFGSLKYSLDFFERIGMDKITEHNQKLSEKAKTEFQKLGLLSHEIVNRKKHSTIFNIKADEATFQKLKDNDVYCAQRGDGVRLSFHLYNTVEEIESIVKILKTKR</sequence>
<protein>
    <submittedName>
        <fullName evidence="3">Aminotransferase class V</fullName>
    </submittedName>
</protein>
<proteinExistence type="predicted"/>
<dbReference type="PANTHER" id="PTHR43586:SF15">
    <property type="entry name" value="BLR3095 PROTEIN"/>
    <property type="match status" value="1"/>
</dbReference>
<reference evidence="4" key="1">
    <citation type="submission" date="2016-06" db="EMBL/GenBank/DDBJ databases">
        <authorList>
            <person name="Zhan P."/>
        </authorList>
    </citation>
    <scope>NUCLEOTIDE SEQUENCE [LARGE SCALE GENOMIC DNA]</scope>
    <source>
        <strain evidence="4">T28</strain>
    </source>
</reference>
<evidence type="ECO:0000313" key="3">
    <source>
        <dbReference type="EMBL" id="OBR41441.1"/>
    </source>
</evidence>